<evidence type="ECO:0000313" key="3">
    <source>
        <dbReference type="Proteomes" id="UP001519460"/>
    </source>
</evidence>
<dbReference type="Proteomes" id="UP001519460">
    <property type="component" value="Unassembled WGS sequence"/>
</dbReference>
<dbReference type="EMBL" id="JACVVK020000423">
    <property type="protein sequence ID" value="KAK7474853.1"/>
    <property type="molecule type" value="Genomic_DNA"/>
</dbReference>
<feature type="region of interest" description="Disordered" evidence="1">
    <location>
        <begin position="28"/>
        <end position="47"/>
    </location>
</feature>
<gene>
    <name evidence="2" type="ORF">BaRGS_00033925</name>
</gene>
<evidence type="ECO:0000256" key="1">
    <source>
        <dbReference type="SAM" id="MobiDB-lite"/>
    </source>
</evidence>
<reference evidence="2 3" key="1">
    <citation type="journal article" date="2023" name="Sci. Data">
        <title>Genome assembly of the Korean intertidal mud-creeper Batillaria attramentaria.</title>
        <authorList>
            <person name="Patra A.K."/>
            <person name="Ho P.T."/>
            <person name="Jun S."/>
            <person name="Lee S.J."/>
            <person name="Kim Y."/>
            <person name="Won Y.J."/>
        </authorList>
    </citation>
    <scope>NUCLEOTIDE SEQUENCE [LARGE SCALE GENOMIC DNA]</scope>
    <source>
        <strain evidence="2">Wonlab-2016</strain>
    </source>
</reference>
<protein>
    <submittedName>
        <fullName evidence="2">Uncharacterized protein</fullName>
    </submittedName>
</protein>
<accession>A0ABD0JJC1</accession>
<name>A0ABD0JJC1_9CAEN</name>
<comment type="caution">
    <text evidence="2">The sequence shown here is derived from an EMBL/GenBank/DDBJ whole genome shotgun (WGS) entry which is preliminary data.</text>
</comment>
<sequence length="96" mass="10365">MKSQSGSVACGDKPQAASWKVRFRRSAVSITPRNRPPAQVKSSTSSAPICHGTNCISPAPGPYGTRKETLNAPKQIDLTHKSVHRFESALEAIQLH</sequence>
<proteinExistence type="predicted"/>
<evidence type="ECO:0000313" key="2">
    <source>
        <dbReference type="EMBL" id="KAK7474853.1"/>
    </source>
</evidence>
<organism evidence="2 3">
    <name type="scientific">Batillaria attramentaria</name>
    <dbReference type="NCBI Taxonomy" id="370345"/>
    <lineage>
        <taxon>Eukaryota</taxon>
        <taxon>Metazoa</taxon>
        <taxon>Spiralia</taxon>
        <taxon>Lophotrochozoa</taxon>
        <taxon>Mollusca</taxon>
        <taxon>Gastropoda</taxon>
        <taxon>Caenogastropoda</taxon>
        <taxon>Sorbeoconcha</taxon>
        <taxon>Cerithioidea</taxon>
        <taxon>Batillariidae</taxon>
        <taxon>Batillaria</taxon>
    </lineage>
</organism>
<keyword evidence="3" id="KW-1185">Reference proteome</keyword>
<dbReference type="AlphaFoldDB" id="A0ABD0JJC1"/>